<evidence type="ECO:0000313" key="3">
    <source>
        <dbReference type="Proteomes" id="UP000814172"/>
    </source>
</evidence>
<organism evidence="2 3">
    <name type="scientific">Pseudomonas proteolytica</name>
    <dbReference type="NCBI Taxonomy" id="219574"/>
    <lineage>
        <taxon>Bacteria</taxon>
        <taxon>Pseudomonadati</taxon>
        <taxon>Pseudomonadota</taxon>
        <taxon>Gammaproteobacteria</taxon>
        <taxon>Pseudomonadales</taxon>
        <taxon>Pseudomonadaceae</taxon>
        <taxon>Pseudomonas</taxon>
    </lineage>
</organism>
<feature type="transmembrane region" description="Helical" evidence="1">
    <location>
        <begin position="6"/>
        <end position="25"/>
    </location>
</feature>
<evidence type="ECO:0000313" key="2">
    <source>
        <dbReference type="EMBL" id="MCF5056037.1"/>
    </source>
</evidence>
<dbReference type="Pfam" id="PF03245">
    <property type="entry name" value="Phage_lysis"/>
    <property type="match status" value="1"/>
</dbReference>
<keyword evidence="1" id="KW-0812">Transmembrane</keyword>
<keyword evidence="3" id="KW-1185">Reference proteome</keyword>
<protein>
    <submittedName>
        <fullName evidence="2">Lysis protein</fullName>
    </submittedName>
</protein>
<comment type="caution">
    <text evidence="2">The sequence shown here is derived from an EMBL/GenBank/DDBJ whole genome shotgun (WGS) entry which is preliminary data.</text>
</comment>
<proteinExistence type="predicted"/>
<dbReference type="GO" id="GO:0044659">
    <property type="term" value="P:viral release from host cell by cytolysis"/>
    <property type="evidence" value="ECO:0007669"/>
    <property type="project" value="InterPro"/>
</dbReference>
<dbReference type="AlphaFoldDB" id="A0AAW5A2I0"/>
<sequence length="154" mass="16201">MRGGVVRILLGICAALAIGLLLALWRLDHVSARADTATERVGVLERAVESRKNTQRLLTQLDTDNTKVLTDAQAQNKALLARIGAGTQRLSVPAKCPVVRASPGPGRVDDAEARAELDPAAGQRIVAITNDGDEAIIALNALIDHVNAGCLPSK</sequence>
<evidence type="ECO:0000256" key="1">
    <source>
        <dbReference type="SAM" id="Phobius"/>
    </source>
</evidence>
<keyword evidence="1" id="KW-0472">Membrane</keyword>
<gene>
    <name evidence="2" type="ORF">GIW75_03470</name>
</gene>
<accession>A0AAW5A2I0</accession>
<dbReference type="Proteomes" id="UP000814172">
    <property type="component" value="Unassembled WGS sequence"/>
</dbReference>
<keyword evidence="1" id="KW-1133">Transmembrane helix</keyword>
<dbReference type="InterPro" id="IPR004929">
    <property type="entry name" value="I-spanin"/>
</dbReference>
<dbReference type="EMBL" id="WKEW01000006">
    <property type="protein sequence ID" value="MCF5056037.1"/>
    <property type="molecule type" value="Genomic_DNA"/>
</dbReference>
<reference evidence="2 3" key="1">
    <citation type="submission" date="2019-11" db="EMBL/GenBank/DDBJ databases">
        <title>Epiphytic Pseudomonas syringae from cherry orchards.</title>
        <authorList>
            <person name="Hulin M.T."/>
        </authorList>
    </citation>
    <scope>NUCLEOTIDE SEQUENCE [LARGE SCALE GENOMIC DNA]</scope>
    <source>
        <strain evidence="2 3">PA-6-9F</strain>
    </source>
</reference>
<name>A0AAW5A2I0_9PSED</name>